<comment type="caution">
    <text evidence="2">The sequence shown here is derived from an EMBL/GenBank/DDBJ whole genome shotgun (WGS) entry which is preliminary data.</text>
</comment>
<sequence length="193" mass="21583">MKRGEAKVRETRLKIAAKERSLECRGGWASDSAGGCRRRRCFRWSAQHLARRLRLGRVRWARAAVPRRGYARPGPCRYVTGQAHRTKKCGGIRSATYAVPLHSDCRKNVERWVPGVWAARLVVGEVETQPGWGLQGTAVDIWTLDRQRFREGAPKPLKSRPAGQANHTGGTAPHQSRPGQPDGLVSLWLFPFG</sequence>
<evidence type="ECO:0000313" key="2">
    <source>
        <dbReference type="EMBL" id="KAF6832819.1"/>
    </source>
</evidence>
<feature type="compositionally biased region" description="Polar residues" evidence="1">
    <location>
        <begin position="165"/>
        <end position="178"/>
    </location>
</feature>
<dbReference type="EMBL" id="WIGO01000065">
    <property type="protein sequence ID" value="KAF6832819.1"/>
    <property type="molecule type" value="Genomic_DNA"/>
</dbReference>
<name>A0A8H6NGS0_9PEZI</name>
<dbReference type="AlphaFoldDB" id="A0A8H6NGS0"/>
<accession>A0A8H6NGS0</accession>
<proteinExistence type="predicted"/>
<evidence type="ECO:0000313" key="3">
    <source>
        <dbReference type="Proteomes" id="UP000654918"/>
    </source>
</evidence>
<gene>
    <name evidence="2" type="ORF">CPLU01_05908</name>
</gene>
<organism evidence="2 3">
    <name type="scientific">Colletotrichum plurivorum</name>
    <dbReference type="NCBI Taxonomy" id="2175906"/>
    <lineage>
        <taxon>Eukaryota</taxon>
        <taxon>Fungi</taxon>
        <taxon>Dikarya</taxon>
        <taxon>Ascomycota</taxon>
        <taxon>Pezizomycotina</taxon>
        <taxon>Sordariomycetes</taxon>
        <taxon>Hypocreomycetidae</taxon>
        <taxon>Glomerellales</taxon>
        <taxon>Glomerellaceae</taxon>
        <taxon>Colletotrichum</taxon>
        <taxon>Colletotrichum orchidearum species complex</taxon>
    </lineage>
</organism>
<evidence type="ECO:0000256" key="1">
    <source>
        <dbReference type="SAM" id="MobiDB-lite"/>
    </source>
</evidence>
<keyword evidence="3" id="KW-1185">Reference proteome</keyword>
<dbReference type="Proteomes" id="UP000654918">
    <property type="component" value="Unassembled WGS sequence"/>
</dbReference>
<protein>
    <submittedName>
        <fullName evidence="2">Uncharacterized protein</fullName>
    </submittedName>
</protein>
<feature type="region of interest" description="Disordered" evidence="1">
    <location>
        <begin position="152"/>
        <end position="183"/>
    </location>
</feature>
<reference evidence="2" key="1">
    <citation type="journal article" date="2020" name="Phytopathology">
        <title>Genome Sequence Resources of Colletotrichum truncatum, C. plurivorum, C. musicola, and C. sojae: Four Species Pathogenic to Soybean (Glycine max).</title>
        <authorList>
            <person name="Rogerio F."/>
            <person name="Boufleur T.R."/>
            <person name="Ciampi-Guillardi M."/>
            <person name="Sukno S.A."/>
            <person name="Thon M.R."/>
            <person name="Massola Junior N.S."/>
            <person name="Baroncelli R."/>
        </authorList>
    </citation>
    <scope>NUCLEOTIDE SEQUENCE</scope>
    <source>
        <strain evidence="2">LFN00145</strain>
    </source>
</reference>